<gene>
    <name evidence="1" type="ORF">SAMN05216186_11082</name>
</gene>
<organism evidence="1 2">
    <name type="scientific">Pseudomonas indica</name>
    <dbReference type="NCBI Taxonomy" id="137658"/>
    <lineage>
        <taxon>Bacteria</taxon>
        <taxon>Pseudomonadati</taxon>
        <taxon>Pseudomonadota</taxon>
        <taxon>Gammaproteobacteria</taxon>
        <taxon>Pseudomonadales</taxon>
        <taxon>Pseudomonadaceae</taxon>
        <taxon>Pseudomonas</taxon>
    </lineage>
</organism>
<dbReference type="PANTHER" id="PTHR37310">
    <property type="entry name" value="CYTOPLASMIC PROTEIN-RELATED"/>
    <property type="match status" value="1"/>
</dbReference>
<name>A0A1G9EJA6_9PSED</name>
<proteinExistence type="predicted"/>
<dbReference type="STRING" id="137658.SAMN05216186_11082"/>
<dbReference type="Proteomes" id="UP000198706">
    <property type="component" value="Unassembled WGS sequence"/>
</dbReference>
<dbReference type="CDD" id="cd08026">
    <property type="entry name" value="DUF326"/>
    <property type="match status" value="1"/>
</dbReference>
<sequence length="111" mass="12159">MSTQRYASCIQTCNACAVACEHCAAACLQEAMVKDLVTCIRLDRDCADMCRLASRLMCRESALVDEICRLCAIACRACGQECAKHLHEHCQQCAQACERCAEECESMAKAA</sequence>
<protein>
    <recommendedName>
        <fullName evidence="3">Four-helix bundle copper-binding protein</fullName>
    </recommendedName>
</protein>
<dbReference type="RefSeq" id="WP_084339644.1">
    <property type="nucleotide sequence ID" value="NZ_CBKZNZ010000056.1"/>
</dbReference>
<dbReference type="InterPro" id="IPR044543">
    <property type="entry name" value="YHJQ-like"/>
</dbReference>
<accession>A0A1G9EJA6</accession>
<dbReference type="EMBL" id="FNFD01000010">
    <property type="protein sequence ID" value="SDK76204.1"/>
    <property type="molecule type" value="Genomic_DNA"/>
</dbReference>
<reference evidence="1 2" key="1">
    <citation type="submission" date="2016-10" db="EMBL/GenBank/DDBJ databases">
        <authorList>
            <person name="de Groot N.N."/>
        </authorList>
    </citation>
    <scope>NUCLEOTIDE SEQUENCE [LARGE SCALE GENOMIC DNA]</scope>
    <source>
        <strain evidence="1 2">JCM 21544</strain>
    </source>
</reference>
<dbReference type="AlphaFoldDB" id="A0A1G9EJA6"/>
<evidence type="ECO:0000313" key="1">
    <source>
        <dbReference type="EMBL" id="SDK76204.1"/>
    </source>
</evidence>
<dbReference type="Gene3D" id="1.20.1270.360">
    <property type="match status" value="1"/>
</dbReference>
<keyword evidence="2" id="KW-1185">Reference proteome</keyword>
<evidence type="ECO:0000313" key="2">
    <source>
        <dbReference type="Proteomes" id="UP000198706"/>
    </source>
</evidence>
<dbReference type="Pfam" id="PF03860">
    <property type="entry name" value="Csp"/>
    <property type="match status" value="1"/>
</dbReference>
<dbReference type="PANTHER" id="PTHR37310:SF1">
    <property type="entry name" value="CYTOPLASMIC PROTEIN"/>
    <property type="match status" value="1"/>
</dbReference>
<evidence type="ECO:0008006" key="3">
    <source>
        <dbReference type="Google" id="ProtNLM"/>
    </source>
</evidence>
<dbReference type="InterPro" id="IPR005560">
    <property type="entry name" value="Csp_YhjQ"/>
</dbReference>